<reference evidence="3" key="1">
    <citation type="submission" date="2022-03" db="EMBL/GenBank/DDBJ databases">
        <title>A functionally conserved STORR gene fusion in Papaver species that diverged 16.8 million years ago.</title>
        <authorList>
            <person name="Catania T."/>
        </authorList>
    </citation>
    <scope>NUCLEOTIDE SEQUENCE</scope>
    <source>
        <strain evidence="3">S-191538</strain>
    </source>
</reference>
<dbReference type="PANTHER" id="PTHR48103">
    <property type="entry name" value="MIDASIN-RELATED"/>
    <property type="match status" value="1"/>
</dbReference>
<keyword evidence="4" id="KW-1185">Reference proteome</keyword>
<organism evidence="3 4">
    <name type="scientific">Papaver nudicaule</name>
    <name type="common">Iceland poppy</name>
    <dbReference type="NCBI Taxonomy" id="74823"/>
    <lineage>
        <taxon>Eukaryota</taxon>
        <taxon>Viridiplantae</taxon>
        <taxon>Streptophyta</taxon>
        <taxon>Embryophyta</taxon>
        <taxon>Tracheophyta</taxon>
        <taxon>Spermatophyta</taxon>
        <taxon>Magnoliopsida</taxon>
        <taxon>Ranunculales</taxon>
        <taxon>Papaveraceae</taxon>
        <taxon>Papaveroideae</taxon>
        <taxon>Papaver</taxon>
    </lineage>
</organism>
<comment type="caution">
    <text evidence="3">The sequence shown here is derived from an EMBL/GenBank/DDBJ whole genome shotgun (WGS) entry which is preliminary data.</text>
</comment>
<evidence type="ECO:0000256" key="2">
    <source>
        <dbReference type="ARBA" id="ARBA00022840"/>
    </source>
</evidence>
<proteinExistence type="predicted"/>
<dbReference type="GO" id="GO:0000055">
    <property type="term" value="P:ribosomal large subunit export from nucleus"/>
    <property type="evidence" value="ECO:0007669"/>
    <property type="project" value="TreeGrafter"/>
</dbReference>
<dbReference type="GO" id="GO:0000027">
    <property type="term" value="P:ribosomal large subunit assembly"/>
    <property type="evidence" value="ECO:0007669"/>
    <property type="project" value="TreeGrafter"/>
</dbReference>
<evidence type="ECO:0000256" key="1">
    <source>
        <dbReference type="ARBA" id="ARBA00022741"/>
    </source>
</evidence>
<dbReference type="EMBL" id="JAJJMA010295472">
    <property type="protein sequence ID" value="MCL7047658.1"/>
    <property type="molecule type" value="Genomic_DNA"/>
</dbReference>
<dbReference type="PANTHER" id="PTHR48103:SF2">
    <property type="entry name" value="MIDASIN"/>
    <property type="match status" value="1"/>
</dbReference>
<name>A0AA41VUH4_PAPNU</name>
<dbReference type="GO" id="GO:0005524">
    <property type="term" value="F:ATP binding"/>
    <property type="evidence" value="ECO:0007669"/>
    <property type="project" value="UniProtKB-KW"/>
</dbReference>
<dbReference type="GO" id="GO:0030687">
    <property type="term" value="C:preribosome, large subunit precursor"/>
    <property type="evidence" value="ECO:0007669"/>
    <property type="project" value="TreeGrafter"/>
</dbReference>
<accession>A0AA41VUH4</accession>
<dbReference type="AlphaFoldDB" id="A0AA41VUH4"/>
<dbReference type="Proteomes" id="UP001177140">
    <property type="component" value="Unassembled WGS sequence"/>
</dbReference>
<evidence type="ECO:0000313" key="3">
    <source>
        <dbReference type="EMBL" id="MCL7047658.1"/>
    </source>
</evidence>
<dbReference type="GO" id="GO:0005634">
    <property type="term" value="C:nucleus"/>
    <property type="evidence" value="ECO:0007669"/>
    <property type="project" value="TreeGrafter"/>
</dbReference>
<evidence type="ECO:0000313" key="4">
    <source>
        <dbReference type="Proteomes" id="UP001177140"/>
    </source>
</evidence>
<keyword evidence="1" id="KW-0547">Nucleotide-binding</keyword>
<gene>
    <name evidence="3" type="ORF">MKW94_022678</name>
</gene>
<keyword evidence="2" id="KW-0067">ATP-binding</keyword>
<protein>
    <submittedName>
        <fullName evidence="3">Uncharacterized protein</fullName>
    </submittedName>
</protein>
<sequence length="574" mass="65537">MDERMEKLLKKFDSLGSRHVSRKKHYDNYPKKPIYPTPKIQKKTNLKASLETLLQVATTCADIWKDVNTKFNDKRCFTRFLQLLQDYGLDWHKYPVSEDNNINVSNQPNRWSSLQASSYDMPHLSPELTSDSNWVMANKFFSKTLSLMRLLKKIREKSSDQFRRDQAESLESFLGPLIMIQQEQRVVACSFFEHLEQLRKADAAFSLASFSKAVDDNDGDRDKCPLILSNHTLDCIMWQQKHLFGSLYIISRESTWLLRKLEDSDITSPSFIEESHKILKIIVDFVSKFKKSKELLDQYLADKRFPSIEEDKRMQLVQENKDILDCFGNHIKDLQEESVGKGSVIESVLGFLGDICKISMDGYGEKISTSSLGAEVTKAVQETIELIKEASTKLNSDRFHTLTGGSPLGNITLWRILFESSLIDLRLDLISKKHGEATKLGVKLLSSEENKYSGLSYRVETGFNMLRSYISSLLSGGNRLLLDFLAMHRTVAEVTYMLGDAFTTGGTGMSDETSSPGTSNKNEKVMEMDFDLDFPWDKHNVADEVEIDLNDPDAWLLDLYTGHKLGPHSDNDYI</sequence>